<dbReference type="InterPro" id="IPR036005">
    <property type="entry name" value="Creatinase/aminopeptidase-like"/>
</dbReference>
<dbReference type="InterPro" id="IPR000994">
    <property type="entry name" value="Pept_M24"/>
</dbReference>
<keyword evidence="2" id="KW-0645">Protease</keyword>
<dbReference type="GO" id="GO:0004177">
    <property type="term" value="F:aminopeptidase activity"/>
    <property type="evidence" value="ECO:0007669"/>
    <property type="project" value="UniProtKB-KW"/>
</dbReference>
<protein>
    <submittedName>
        <fullName evidence="2">Aminopeptidase P family protein</fullName>
    </submittedName>
</protein>
<dbReference type="EMBL" id="CP089983">
    <property type="protein sequence ID" value="WXB10820.1"/>
    <property type="molecule type" value="Genomic_DNA"/>
</dbReference>
<proteinExistence type="predicted"/>
<evidence type="ECO:0000259" key="1">
    <source>
        <dbReference type="Pfam" id="PF00557"/>
    </source>
</evidence>
<dbReference type="PANTHER" id="PTHR46112:SF2">
    <property type="entry name" value="XAA-PRO AMINOPEPTIDASE P-RELATED"/>
    <property type="match status" value="1"/>
</dbReference>
<evidence type="ECO:0000313" key="2">
    <source>
        <dbReference type="EMBL" id="WXB10820.1"/>
    </source>
</evidence>
<accession>A0ABZ2LJ99</accession>
<organism evidence="2 3">
    <name type="scientific">Pendulispora rubella</name>
    <dbReference type="NCBI Taxonomy" id="2741070"/>
    <lineage>
        <taxon>Bacteria</taxon>
        <taxon>Pseudomonadati</taxon>
        <taxon>Myxococcota</taxon>
        <taxon>Myxococcia</taxon>
        <taxon>Myxococcales</taxon>
        <taxon>Sorangiineae</taxon>
        <taxon>Pendulisporaceae</taxon>
        <taxon>Pendulispora</taxon>
    </lineage>
</organism>
<keyword evidence="2" id="KW-0378">Hydrolase</keyword>
<dbReference type="Gene3D" id="3.90.230.10">
    <property type="entry name" value="Creatinase/methionine aminopeptidase superfamily"/>
    <property type="match status" value="1"/>
</dbReference>
<dbReference type="InterPro" id="IPR050659">
    <property type="entry name" value="Peptidase_M24B"/>
</dbReference>
<name>A0ABZ2LJ99_9BACT</name>
<sequence>MRPGWTEGRTSRWMMRWMNDHEVRAHLHKPIVAFAERTLAPTQHWEPARGEGEVLREGDVVILDCSPIVDGYTGDIAYTLSVGPNPTLEKAQSFLSELRARLPQRFANPETARDVFHWADAEIRAAGYDNAADGYVHSVMGHRVYRHGKYFSRETWFPSERAFGFMISWHGPGFLLKSISRLVYPETLGPLHHGPKTGVWAIEPHVRVGTFGCKFEELLIVDEGRAYWLDDVSQKRITIAA</sequence>
<dbReference type="PANTHER" id="PTHR46112">
    <property type="entry name" value="AMINOPEPTIDASE"/>
    <property type="match status" value="1"/>
</dbReference>
<feature type="domain" description="Peptidase M24" evidence="1">
    <location>
        <begin position="1"/>
        <end position="222"/>
    </location>
</feature>
<gene>
    <name evidence="2" type="ORF">LVJ94_48940</name>
</gene>
<keyword evidence="2" id="KW-0031">Aminopeptidase</keyword>
<keyword evidence="3" id="KW-1185">Reference proteome</keyword>
<evidence type="ECO:0000313" key="3">
    <source>
        <dbReference type="Proteomes" id="UP001374803"/>
    </source>
</evidence>
<dbReference type="Pfam" id="PF00557">
    <property type="entry name" value="Peptidase_M24"/>
    <property type="match status" value="1"/>
</dbReference>
<dbReference type="SUPFAM" id="SSF55920">
    <property type="entry name" value="Creatinase/aminopeptidase"/>
    <property type="match status" value="1"/>
</dbReference>
<reference evidence="2" key="1">
    <citation type="submission" date="2021-12" db="EMBL/GenBank/DDBJ databases">
        <title>Discovery of the Pendulisporaceae a myxobacterial family with distinct sporulation behavior and unique specialized metabolism.</title>
        <authorList>
            <person name="Garcia R."/>
            <person name="Popoff A."/>
            <person name="Bader C.D."/>
            <person name="Loehr J."/>
            <person name="Walesch S."/>
            <person name="Walt C."/>
            <person name="Boldt J."/>
            <person name="Bunk B."/>
            <person name="Haeckl F.J.F.P.J."/>
            <person name="Gunesch A.P."/>
            <person name="Birkelbach J."/>
            <person name="Nuebel U."/>
            <person name="Pietschmann T."/>
            <person name="Bach T."/>
            <person name="Mueller R."/>
        </authorList>
    </citation>
    <scope>NUCLEOTIDE SEQUENCE</scope>
    <source>
        <strain evidence="2">MSr11367</strain>
    </source>
</reference>
<dbReference type="Proteomes" id="UP001374803">
    <property type="component" value="Chromosome"/>
</dbReference>